<dbReference type="GO" id="GO:0008308">
    <property type="term" value="F:voltage-gated monoatomic anion channel activity"/>
    <property type="evidence" value="ECO:0007669"/>
    <property type="project" value="InterPro"/>
</dbReference>
<dbReference type="PANTHER" id="PTHR35993">
    <property type="entry name" value="OUTER ENVELOPE PORE PROTEIN 21B, CHLOROPLASTIC"/>
    <property type="match status" value="1"/>
</dbReference>
<dbReference type="GO" id="GO:0009707">
    <property type="term" value="C:chloroplast outer membrane"/>
    <property type="evidence" value="ECO:0007669"/>
    <property type="project" value="UniProtKB-SubCell"/>
</dbReference>
<keyword evidence="12" id="KW-0472">Membrane</keyword>
<evidence type="ECO:0000256" key="6">
    <source>
        <dbReference type="ARBA" id="ARBA00022528"/>
    </source>
</evidence>
<evidence type="ECO:0000256" key="2">
    <source>
        <dbReference type="ARBA" id="ARBA00004441"/>
    </source>
</evidence>
<protein>
    <submittedName>
        <fullName evidence="14">Uncharacterized protein</fullName>
    </submittedName>
</protein>
<evidence type="ECO:0000256" key="7">
    <source>
        <dbReference type="ARBA" id="ARBA00022640"/>
    </source>
</evidence>
<keyword evidence="15" id="KW-1185">Reference proteome</keyword>
<name>A0A803M6N4_CHEQI</name>
<reference evidence="14" key="1">
    <citation type="journal article" date="2017" name="Nature">
        <title>The genome of Chenopodium quinoa.</title>
        <authorList>
            <person name="Jarvis D.E."/>
            <person name="Ho Y.S."/>
            <person name="Lightfoot D.J."/>
            <person name="Schmoeckel S.M."/>
            <person name="Li B."/>
            <person name="Borm T.J.A."/>
            <person name="Ohyanagi H."/>
            <person name="Mineta K."/>
            <person name="Michell C.T."/>
            <person name="Saber N."/>
            <person name="Kharbatia N.M."/>
            <person name="Rupper R.R."/>
            <person name="Sharp A.R."/>
            <person name="Dally N."/>
            <person name="Boughton B.A."/>
            <person name="Woo Y.H."/>
            <person name="Gao G."/>
            <person name="Schijlen E.G.W.M."/>
            <person name="Guo X."/>
            <person name="Momin A.A."/>
            <person name="Negrao S."/>
            <person name="Al-Babili S."/>
            <person name="Gehring C."/>
            <person name="Roessner U."/>
            <person name="Jung C."/>
            <person name="Murphy K."/>
            <person name="Arold S.T."/>
            <person name="Gojobori T."/>
            <person name="van der Linden C.G."/>
            <person name="van Loo E.N."/>
            <person name="Jellen E.N."/>
            <person name="Maughan P.J."/>
            <person name="Tester M."/>
        </authorList>
    </citation>
    <scope>NUCLEOTIDE SEQUENCE [LARGE SCALE GENOMIC DNA]</scope>
    <source>
        <strain evidence="14">cv. PI 614886</strain>
    </source>
</reference>
<dbReference type="AlphaFoldDB" id="A0A803M6N4"/>
<evidence type="ECO:0000313" key="15">
    <source>
        <dbReference type="Proteomes" id="UP000596660"/>
    </source>
</evidence>
<keyword evidence="8" id="KW-0812">Transmembrane</keyword>
<dbReference type="GO" id="GO:0044070">
    <property type="term" value="P:regulation of monoatomic anion transport"/>
    <property type="evidence" value="ECO:0007669"/>
    <property type="project" value="InterPro"/>
</dbReference>
<reference evidence="14" key="2">
    <citation type="submission" date="2021-03" db="UniProtKB">
        <authorList>
            <consortium name="EnsemblPlants"/>
        </authorList>
    </citation>
    <scope>IDENTIFICATION</scope>
</reference>
<comment type="similarity">
    <text evidence="3">Belongs to the plastid outer envelope porin OEP21 (TC 1.B.29) family.</text>
</comment>
<dbReference type="Proteomes" id="UP000596660">
    <property type="component" value="Unplaced"/>
</dbReference>
<proteinExistence type="inferred from homology"/>
<dbReference type="KEGG" id="cqi:110712538"/>
<dbReference type="OrthoDB" id="503907at2759"/>
<dbReference type="GO" id="GO:0046930">
    <property type="term" value="C:pore complex"/>
    <property type="evidence" value="ECO:0007669"/>
    <property type="project" value="UniProtKB-KW"/>
</dbReference>
<evidence type="ECO:0000256" key="11">
    <source>
        <dbReference type="ARBA" id="ARBA00023114"/>
    </source>
</evidence>
<dbReference type="GO" id="GO:0034426">
    <property type="term" value="C:etioplast membrane"/>
    <property type="evidence" value="ECO:0007669"/>
    <property type="project" value="UniProtKB-SubCell"/>
</dbReference>
<organism evidence="14 15">
    <name type="scientific">Chenopodium quinoa</name>
    <name type="common">Quinoa</name>
    <dbReference type="NCBI Taxonomy" id="63459"/>
    <lineage>
        <taxon>Eukaryota</taxon>
        <taxon>Viridiplantae</taxon>
        <taxon>Streptophyta</taxon>
        <taxon>Embryophyta</taxon>
        <taxon>Tracheophyta</taxon>
        <taxon>Spermatophyta</taxon>
        <taxon>Magnoliopsida</taxon>
        <taxon>eudicotyledons</taxon>
        <taxon>Gunneridae</taxon>
        <taxon>Pentapetalae</taxon>
        <taxon>Caryophyllales</taxon>
        <taxon>Chenopodiaceae</taxon>
        <taxon>Chenopodioideae</taxon>
        <taxon>Atripliceae</taxon>
        <taxon>Chenopodium</taxon>
    </lineage>
</organism>
<dbReference type="RefSeq" id="XP_021746700.1">
    <property type="nucleotide sequence ID" value="XM_021891008.1"/>
</dbReference>
<dbReference type="PANTHER" id="PTHR35993:SF1">
    <property type="entry name" value="OUTER ENVELOPE PORE PROTEIN 21B, CHLOROPLASTIC"/>
    <property type="match status" value="1"/>
</dbReference>
<keyword evidence="9" id="KW-1002">Plastid outer membrane</keyword>
<accession>A0A803M6N4</accession>
<evidence type="ECO:0000256" key="12">
    <source>
        <dbReference type="ARBA" id="ARBA00023136"/>
    </source>
</evidence>
<dbReference type="SMR" id="A0A803M6N4"/>
<dbReference type="EnsemblPlants" id="AUR62024107-RA">
    <property type="protein sequence ID" value="AUR62024107-RA:cds"/>
    <property type="gene ID" value="AUR62024107"/>
</dbReference>
<dbReference type="InterPro" id="IPR034575">
    <property type="entry name" value="OEP21"/>
</dbReference>
<evidence type="ECO:0000256" key="1">
    <source>
        <dbReference type="ARBA" id="ARBA00004396"/>
    </source>
</evidence>
<keyword evidence="11" id="KW-0626">Porin</keyword>
<evidence type="ECO:0000256" key="4">
    <source>
        <dbReference type="ARBA" id="ARBA00022448"/>
    </source>
</evidence>
<dbReference type="Gramene" id="AUR62024107-RA">
    <property type="protein sequence ID" value="AUR62024107-RA:cds"/>
    <property type="gene ID" value="AUR62024107"/>
</dbReference>
<keyword evidence="7" id="KW-0934">Plastid</keyword>
<sequence length="169" mass="19774">METSLRYSADSKSLRIHAKQKLPIDSDTFLQVHGELDTRYGSPNFFCAMLRRFYNQPQLSSSVGLGVQFDKHEKLGYTARGKMAFPVTSNDSISFNVKGRCEIDKEFKQRRVRGGAEFTWCIFNFQKEQDLRFKVGYDVTNKIPYMQFRENNWTVNADAKGRWNVRYDL</sequence>
<comment type="subcellular location">
    <subcellularLocation>
        <location evidence="1">Plastid</location>
        <location evidence="1">Chloroplast outer membrane</location>
        <topology evidence="1">Multi-pass membrane protein</topology>
    </subcellularLocation>
    <subcellularLocation>
        <location evidence="2">Plastid</location>
        <location evidence="2">Etioplast membrane</location>
        <topology evidence="2">Multi-pass membrane protein</topology>
    </subcellularLocation>
</comment>
<evidence type="ECO:0000256" key="5">
    <source>
        <dbReference type="ARBA" id="ARBA00022452"/>
    </source>
</evidence>
<dbReference type="GO" id="GO:0015288">
    <property type="term" value="F:porin activity"/>
    <property type="evidence" value="ECO:0007669"/>
    <property type="project" value="UniProtKB-KW"/>
</dbReference>
<keyword evidence="10" id="KW-0406">Ion transport</keyword>
<evidence type="ECO:0000256" key="10">
    <source>
        <dbReference type="ARBA" id="ARBA00023065"/>
    </source>
</evidence>
<evidence type="ECO:0000256" key="3">
    <source>
        <dbReference type="ARBA" id="ARBA00009945"/>
    </source>
</evidence>
<dbReference type="GeneID" id="110712538"/>
<gene>
    <name evidence="14" type="primary">LOC110712538</name>
</gene>
<keyword evidence="6" id="KW-0150">Chloroplast</keyword>
<evidence type="ECO:0000313" key="14">
    <source>
        <dbReference type="EnsemblPlants" id="AUR62024107-RA:cds"/>
    </source>
</evidence>
<evidence type="ECO:0000256" key="13">
    <source>
        <dbReference type="ARBA" id="ARBA00024941"/>
    </source>
</evidence>
<dbReference type="OMA" id="DWNIWKF"/>
<keyword evidence="5" id="KW-1134">Transmembrane beta strand</keyword>
<comment type="function">
    <text evidence="13">Voltage-dependent rectifying anion channel that facilitates the translocation between chloroplast and cytoplasm of phosphorylated carbohydrates such as triosephosphate, 3-phosphoglycerate and inorganic phosphate (Pi) depending of ATP to triosephosphate ratio in the plastidial intermembrane space; in high triosephosphate/ATP conditions (e.g. photosynthesis), export of triosphosphate from chloroplast (outward rectifying channels), but in high ATP/triosephosphate conditions (e.g. dark phase), import of phosphosolutes (inward rectifying channels).</text>
</comment>
<keyword evidence="4" id="KW-0813">Transport</keyword>
<evidence type="ECO:0000256" key="9">
    <source>
        <dbReference type="ARBA" id="ARBA00022805"/>
    </source>
</evidence>
<evidence type="ECO:0000256" key="8">
    <source>
        <dbReference type="ARBA" id="ARBA00022692"/>
    </source>
</evidence>